<feature type="transmembrane region" description="Helical" evidence="7">
    <location>
        <begin position="119"/>
        <end position="138"/>
    </location>
</feature>
<evidence type="ECO:0000256" key="6">
    <source>
        <dbReference type="ARBA" id="ARBA00043993"/>
    </source>
</evidence>
<evidence type="ECO:0000256" key="5">
    <source>
        <dbReference type="ARBA" id="ARBA00023136"/>
    </source>
</evidence>
<keyword evidence="4 7" id="KW-1133">Transmembrane helix</keyword>
<dbReference type="EMBL" id="BAABBA010000028">
    <property type="protein sequence ID" value="GAA3510422.1"/>
    <property type="molecule type" value="Genomic_DNA"/>
</dbReference>
<feature type="transmembrane region" description="Helical" evidence="7">
    <location>
        <begin position="44"/>
        <end position="60"/>
    </location>
</feature>
<keyword evidence="10" id="KW-1185">Reference proteome</keyword>
<protein>
    <submittedName>
        <fullName evidence="9">FUSC family protein</fullName>
    </submittedName>
</protein>
<dbReference type="Proteomes" id="UP001499841">
    <property type="component" value="Unassembled WGS sequence"/>
</dbReference>
<feature type="transmembrane region" description="Helical" evidence="7">
    <location>
        <begin position="277"/>
        <end position="300"/>
    </location>
</feature>
<feature type="domain" description="Integral membrane bound transporter" evidence="8">
    <location>
        <begin position="295"/>
        <end position="421"/>
    </location>
</feature>
<keyword evidence="3 7" id="KW-0812">Transmembrane</keyword>
<evidence type="ECO:0000256" key="2">
    <source>
        <dbReference type="ARBA" id="ARBA00022475"/>
    </source>
</evidence>
<evidence type="ECO:0000313" key="10">
    <source>
        <dbReference type="Proteomes" id="UP001499841"/>
    </source>
</evidence>
<keyword evidence="5 7" id="KW-0472">Membrane</keyword>
<evidence type="ECO:0000259" key="8">
    <source>
        <dbReference type="Pfam" id="PF13515"/>
    </source>
</evidence>
<feature type="transmembrane region" description="Helical" evidence="7">
    <location>
        <begin position="306"/>
        <end position="323"/>
    </location>
</feature>
<evidence type="ECO:0000313" key="9">
    <source>
        <dbReference type="EMBL" id="GAA3510422.1"/>
    </source>
</evidence>
<name>A0ABP6UMT7_9MICO</name>
<proteinExistence type="inferred from homology"/>
<comment type="caution">
    <text evidence="9">The sequence shown here is derived from an EMBL/GenBank/DDBJ whole genome shotgun (WGS) entry which is preliminary data.</text>
</comment>
<evidence type="ECO:0000256" key="4">
    <source>
        <dbReference type="ARBA" id="ARBA00022989"/>
    </source>
</evidence>
<feature type="transmembrane region" description="Helical" evidence="7">
    <location>
        <begin position="408"/>
        <end position="426"/>
    </location>
</feature>
<reference evidence="10" key="1">
    <citation type="journal article" date="2019" name="Int. J. Syst. Evol. Microbiol.">
        <title>The Global Catalogue of Microorganisms (GCM) 10K type strain sequencing project: providing services to taxonomists for standard genome sequencing and annotation.</title>
        <authorList>
            <consortium name="The Broad Institute Genomics Platform"/>
            <consortium name="The Broad Institute Genome Sequencing Center for Infectious Disease"/>
            <person name="Wu L."/>
            <person name="Ma J."/>
        </authorList>
    </citation>
    <scope>NUCLEOTIDE SEQUENCE [LARGE SCALE GENOMIC DNA]</scope>
    <source>
        <strain evidence="10">JCM 17459</strain>
    </source>
</reference>
<accession>A0ABP6UMT7</accession>
<keyword evidence="2" id="KW-1003">Cell membrane</keyword>
<dbReference type="PANTHER" id="PTHR30509">
    <property type="entry name" value="P-HYDROXYBENZOIC ACID EFFLUX PUMP SUBUNIT-RELATED"/>
    <property type="match status" value="1"/>
</dbReference>
<evidence type="ECO:0000256" key="3">
    <source>
        <dbReference type="ARBA" id="ARBA00022692"/>
    </source>
</evidence>
<gene>
    <name evidence="9" type="ORF">GCM10022262_38050</name>
</gene>
<feature type="transmembrane region" description="Helical" evidence="7">
    <location>
        <begin position="67"/>
        <end position="86"/>
    </location>
</feature>
<dbReference type="InterPro" id="IPR049453">
    <property type="entry name" value="Memb_transporter_dom"/>
</dbReference>
<comment type="similarity">
    <text evidence="6">Belongs to the YccS/YhfK family.</text>
</comment>
<feature type="transmembrane region" description="Helical" evidence="7">
    <location>
        <begin position="335"/>
        <end position="365"/>
    </location>
</feature>
<dbReference type="RefSeq" id="WP_345044813.1">
    <property type="nucleotide sequence ID" value="NZ_BAABBA010000028.1"/>
</dbReference>
<dbReference type="PANTHER" id="PTHR30509:SF9">
    <property type="entry name" value="MULTIDRUG RESISTANCE PROTEIN MDTO"/>
    <property type="match status" value="1"/>
</dbReference>
<feature type="transmembrane region" description="Helical" evidence="7">
    <location>
        <begin position="144"/>
        <end position="163"/>
    </location>
</feature>
<comment type="subcellular location">
    <subcellularLocation>
        <location evidence="1">Cell membrane</location>
        <topology evidence="1">Multi-pass membrane protein</topology>
    </subcellularLocation>
</comment>
<evidence type="ECO:0000256" key="1">
    <source>
        <dbReference type="ARBA" id="ARBA00004651"/>
    </source>
</evidence>
<dbReference type="Pfam" id="PF13515">
    <property type="entry name" value="FUSC_2"/>
    <property type="match status" value="1"/>
</dbReference>
<feature type="transmembrane region" description="Helical" evidence="7">
    <location>
        <begin position="377"/>
        <end position="396"/>
    </location>
</feature>
<feature type="transmembrane region" description="Helical" evidence="7">
    <location>
        <begin position="92"/>
        <end position="112"/>
    </location>
</feature>
<evidence type="ECO:0000256" key="7">
    <source>
        <dbReference type="SAM" id="Phobius"/>
    </source>
</evidence>
<organism evidence="9 10">
    <name type="scientific">Georgenia daeguensis</name>
    <dbReference type="NCBI Taxonomy" id="908355"/>
    <lineage>
        <taxon>Bacteria</taxon>
        <taxon>Bacillati</taxon>
        <taxon>Actinomycetota</taxon>
        <taxon>Actinomycetes</taxon>
        <taxon>Micrococcales</taxon>
        <taxon>Bogoriellaceae</taxon>
        <taxon>Georgenia</taxon>
    </lineage>
</organism>
<sequence length="555" mass="57688">MRERTWRVPTRTDLRLLAWPTALRAAAAIAIPLTTATLLGHHDFGLMTSTGAFTVLYGAGRPARNRVRLLLAVAAALVVVSALGALTAGIGWAAIVLLTAVGAVATFACHALRVGIPGAFFFIMVAGVAGFIPSHGNVSPQEMVLATAVGAACAVPVALADLLRRPTGPQDRAVAAARSAVEKYVQAGTRDVAAAHLSHRASDALHRAWQVLWAAGDSTSSRPGARARVAQLRAAHRAYTSHALPGVAPDPDLAADLAEVPLGLPSLRDLLRRALRYPTVALSAAGRVSLGIVVAGLIAVTLSTAHAYWAMMVAALVLHQGLDRRRSLVRARHRLIGTVVGLGLFAFISWLGLGPWATVLLVIVLQGTVELAVPRNYAVAVSFITPLALTIATAGGTGDVRPVIAERLLDTVIGVAVAVAVLLTVGRGSSVPMLRSYVARVLTSCSDALDHIGAGTVNRPEGRVAQRELALDMQDLAEVSARARSDDPVRVEPWVSSRETTAWLALTVLARCAAATGPADGVGGATWAARSLGHAAGRGTPPDPLALANLRAVLR</sequence>